<reference evidence="1" key="1">
    <citation type="journal article" date="2015" name="Nature">
        <title>Complex archaea that bridge the gap between prokaryotes and eukaryotes.</title>
        <authorList>
            <person name="Spang A."/>
            <person name="Saw J.H."/>
            <person name="Jorgensen S.L."/>
            <person name="Zaremba-Niedzwiedzka K."/>
            <person name="Martijn J."/>
            <person name="Lind A.E."/>
            <person name="van Eijk R."/>
            <person name="Schleper C."/>
            <person name="Guy L."/>
            <person name="Ettema T.J."/>
        </authorList>
    </citation>
    <scope>NUCLEOTIDE SEQUENCE</scope>
</reference>
<dbReference type="AlphaFoldDB" id="A0A0F9IQ95"/>
<proteinExistence type="predicted"/>
<protein>
    <submittedName>
        <fullName evidence="1">Uncharacterized protein</fullName>
    </submittedName>
</protein>
<dbReference type="EMBL" id="LAZR01013417">
    <property type="protein sequence ID" value="KKM22059.1"/>
    <property type="molecule type" value="Genomic_DNA"/>
</dbReference>
<evidence type="ECO:0000313" key="1">
    <source>
        <dbReference type="EMBL" id="KKM22059.1"/>
    </source>
</evidence>
<accession>A0A0F9IQ95</accession>
<sequence length="53" mass="6404">MDFEEVIKHISDIYVEDCPIEQEEGSCEICNIYSKILKKYNFTFNTKTWDYDD</sequence>
<comment type="caution">
    <text evidence="1">The sequence shown here is derived from an EMBL/GenBank/DDBJ whole genome shotgun (WGS) entry which is preliminary data.</text>
</comment>
<gene>
    <name evidence="1" type="ORF">LCGC14_1629230</name>
</gene>
<organism evidence="1">
    <name type="scientific">marine sediment metagenome</name>
    <dbReference type="NCBI Taxonomy" id="412755"/>
    <lineage>
        <taxon>unclassified sequences</taxon>
        <taxon>metagenomes</taxon>
        <taxon>ecological metagenomes</taxon>
    </lineage>
</organism>
<name>A0A0F9IQ95_9ZZZZ</name>